<organism evidence="2">
    <name type="scientific">Fagus sylvatica</name>
    <name type="common">Beechnut</name>
    <dbReference type="NCBI Taxonomy" id="28930"/>
    <lineage>
        <taxon>Eukaryota</taxon>
        <taxon>Viridiplantae</taxon>
        <taxon>Streptophyta</taxon>
        <taxon>Embryophyta</taxon>
        <taxon>Tracheophyta</taxon>
        <taxon>Spermatophyta</taxon>
        <taxon>Magnoliopsida</taxon>
        <taxon>eudicotyledons</taxon>
        <taxon>Gunneridae</taxon>
        <taxon>Pentapetalae</taxon>
        <taxon>rosids</taxon>
        <taxon>fabids</taxon>
        <taxon>Fagales</taxon>
        <taxon>Fagaceae</taxon>
        <taxon>Fagus</taxon>
    </lineage>
</organism>
<proteinExistence type="predicted"/>
<gene>
    <name evidence="2" type="ORF">FSB_LOCUS56024</name>
</gene>
<feature type="region of interest" description="Disordered" evidence="1">
    <location>
        <begin position="162"/>
        <end position="184"/>
    </location>
</feature>
<sequence>MSKNDVISNLSTLDKGILKAAGIPSGPGALRGPNCWTACRISASSTGVSCPHPLESEGPMPEMSRIMSNGSMVRSDDGENLVEITYAHPFVVYLATKGLEFVPNEMPLCKALPRPLQFQLMILMALGEADLGQLPITLHLLLDLVGSFEGLHELSRQFQGEIRRDGAPMPPPQKSGREKALVRNGPSSSIQTHWRLELSDGCHRVWAMKMTVDCMGWESRFLGYTMHVIFDRLHKTQHIRSVIEGSDFVYKVWFHWIETILNMELVLESLPLSMKELFYIYHESKHETCYEGKPRVHPHSDAHELSGYWYSSGRPWS</sequence>
<evidence type="ECO:0000256" key="1">
    <source>
        <dbReference type="SAM" id="MobiDB-lite"/>
    </source>
</evidence>
<dbReference type="AlphaFoldDB" id="A0A2N9ITF6"/>
<reference evidence="2" key="1">
    <citation type="submission" date="2018-02" db="EMBL/GenBank/DDBJ databases">
        <authorList>
            <person name="Cohen D.B."/>
            <person name="Kent A.D."/>
        </authorList>
    </citation>
    <scope>NUCLEOTIDE SEQUENCE</scope>
</reference>
<name>A0A2N9ITF6_FAGSY</name>
<evidence type="ECO:0000313" key="2">
    <source>
        <dbReference type="EMBL" id="SPD28142.1"/>
    </source>
</evidence>
<dbReference type="EMBL" id="OIVN01006222">
    <property type="protein sequence ID" value="SPD28142.1"/>
    <property type="molecule type" value="Genomic_DNA"/>
</dbReference>
<accession>A0A2N9ITF6</accession>
<protein>
    <submittedName>
        <fullName evidence="2">Uncharacterized protein</fullName>
    </submittedName>
</protein>